<gene>
    <name evidence="1" type="ORF">IEQ34_011305</name>
</gene>
<sequence length="98" mass="11015">MVDKWWDGATTKVDECDKLIAATTKTNNDIAGDGGKADQNDPGCLSWATKISMHDTRSPLKFKMPHLESYRGRANPTYHFANFESMMLLMGINYPLKC</sequence>
<organism evidence="1 2">
    <name type="scientific">Dendrobium chrysotoxum</name>
    <name type="common">Orchid</name>
    <dbReference type="NCBI Taxonomy" id="161865"/>
    <lineage>
        <taxon>Eukaryota</taxon>
        <taxon>Viridiplantae</taxon>
        <taxon>Streptophyta</taxon>
        <taxon>Embryophyta</taxon>
        <taxon>Tracheophyta</taxon>
        <taxon>Spermatophyta</taxon>
        <taxon>Magnoliopsida</taxon>
        <taxon>Liliopsida</taxon>
        <taxon>Asparagales</taxon>
        <taxon>Orchidaceae</taxon>
        <taxon>Epidendroideae</taxon>
        <taxon>Malaxideae</taxon>
        <taxon>Dendrobiinae</taxon>
        <taxon>Dendrobium</taxon>
    </lineage>
</organism>
<reference evidence="1 2" key="1">
    <citation type="journal article" date="2021" name="Hortic Res">
        <title>Chromosome-scale assembly of the Dendrobium chrysotoxum genome enhances the understanding of orchid evolution.</title>
        <authorList>
            <person name="Zhang Y."/>
            <person name="Zhang G.Q."/>
            <person name="Zhang D."/>
            <person name="Liu X.D."/>
            <person name="Xu X.Y."/>
            <person name="Sun W.H."/>
            <person name="Yu X."/>
            <person name="Zhu X."/>
            <person name="Wang Z.W."/>
            <person name="Zhao X."/>
            <person name="Zhong W.Y."/>
            <person name="Chen H."/>
            <person name="Yin W.L."/>
            <person name="Huang T."/>
            <person name="Niu S.C."/>
            <person name="Liu Z.J."/>
        </authorList>
    </citation>
    <scope>NUCLEOTIDE SEQUENCE [LARGE SCALE GENOMIC DNA]</scope>
    <source>
        <strain evidence="1">Lindl</strain>
    </source>
</reference>
<keyword evidence="2" id="KW-1185">Reference proteome</keyword>
<evidence type="ECO:0000313" key="2">
    <source>
        <dbReference type="Proteomes" id="UP000775213"/>
    </source>
</evidence>
<comment type="caution">
    <text evidence="1">The sequence shown here is derived from an EMBL/GenBank/DDBJ whole genome shotgun (WGS) entry which is preliminary data.</text>
</comment>
<accession>A0AAV7GXE5</accession>
<protein>
    <submittedName>
        <fullName evidence="1">Uncharacterized protein</fullName>
    </submittedName>
</protein>
<dbReference type="EMBL" id="JAGFBR010000010">
    <property type="protein sequence ID" value="KAH0460642.1"/>
    <property type="molecule type" value="Genomic_DNA"/>
</dbReference>
<evidence type="ECO:0000313" key="1">
    <source>
        <dbReference type="EMBL" id="KAH0460642.1"/>
    </source>
</evidence>
<dbReference type="Proteomes" id="UP000775213">
    <property type="component" value="Unassembled WGS sequence"/>
</dbReference>
<proteinExistence type="predicted"/>
<name>A0AAV7GXE5_DENCH</name>
<dbReference type="AlphaFoldDB" id="A0AAV7GXE5"/>